<dbReference type="EMBL" id="JACDQQ010002201">
    <property type="protein sequence ID" value="MBA0087817.1"/>
    <property type="molecule type" value="Genomic_DNA"/>
</dbReference>
<protein>
    <submittedName>
        <fullName evidence="2">Uncharacterized protein</fullName>
    </submittedName>
</protein>
<keyword evidence="3" id="KW-1185">Reference proteome</keyword>
<organism evidence="2 3">
    <name type="scientific">Candidatus Acidiferrum panamense</name>
    <dbReference type="NCBI Taxonomy" id="2741543"/>
    <lineage>
        <taxon>Bacteria</taxon>
        <taxon>Pseudomonadati</taxon>
        <taxon>Acidobacteriota</taxon>
        <taxon>Terriglobia</taxon>
        <taxon>Candidatus Acidiferrales</taxon>
        <taxon>Candidatus Acidiferrum</taxon>
    </lineage>
</organism>
<proteinExistence type="predicted"/>
<keyword evidence="1" id="KW-0732">Signal</keyword>
<reference evidence="2" key="1">
    <citation type="submission" date="2020-06" db="EMBL/GenBank/DDBJ databases">
        <title>Legume-microbial interactions unlock mineral nutrients during tropical forest succession.</title>
        <authorList>
            <person name="Epihov D.Z."/>
        </authorList>
    </citation>
    <scope>NUCLEOTIDE SEQUENCE [LARGE SCALE GENOMIC DNA]</scope>
    <source>
        <strain evidence="2">Pan2503</strain>
    </source>
</reference>
<comment type="caution">
    <text evidence="2">The sequence shown here is derived from an EMBL/GenBank/DDBJ whole genome shotgun (WGS) entry which is preliminary data.</text>
</comment>
<dbReference type="Gene3D" id="2.40.128.260">
    <property type="entry name" value="Type IV secretion system, VirB10/TraB/TrbI"/>
    <property type="match status" value="1"/>
</dbReference>
<evidence type="ECO:0000256" key="1">
    <source>
        <dbReference type="SAM" id="SignalP"/>
    </source>
</evidence>
<sequence>MNLRIGLVATSIAATLMLGALAEAAGTVPKGTRISVVTDQPVSSKDAKAGQPVSATVAKDVTIGGKVLIPKGATAKLSVSGVQASGRLSTPAKLYLHLVSVTVKGKAYTFATSSAGRTEKGKGKRDAGFIGGGAAGGAVIGALAGGGKGAAIG</sequence>
<feature type="signal peptide" evidence="1">
    <location>
        <begin position="1"/>
        <end position="22"/>
    </location>
</feature>
<dbReference type="AlphaFoldDB" id="A0A7V8NUS3"/>
<name>A0A7V8NUS3_9BACT</name>
<evidence type="ECO:0000313" key="2">
    <source>
        <dbReference type="EMBL" id="MBA0087817.1"/>
    </source>
</evidence>
<evidence type="ECO:0000313" key="3">
    <source>
        <dbReference type="Proteomes" id="UP000567293"/>
    </source>
</evidence>
<feature type="non-terminal residue" evidence="2">
    <location>
        <position position="153"/>
    </location>
</feature>
<feature type="chain" id="PRO_5031103870" evidence="1">
    <location>
        <begin position="23"/>
        <end position="153"/>
    </location>
</feature>
<dbReference type="InterPro" id="IPR042217">
    <property type="entry name" value="T4SS_VirB10/TrbI"/>
</dbReference>
<accession>A0A7V8NUS3</accession>
<gene>
    <name evidence="2" type="ORF">HRJ53_22755</name>
</gene>
<dbReference type="Proteomes" id="UP000567293">
    <property type="component" value="Unassembled WGS sequence"/>
</dbReference>